<evidence type="ECO:0000256" key="2">
    <source>
        <dbReference type="SAM" id="Phobius"/>
    </source>
</evidence>
<evidence type="ECO:0008006" key="5">
    <source>
        <dbReference type="Google" id="ProtNLM"/>
    </source>
</evidence>
<evidence type="ECO:0000313" key="3">
    <source>
        <dbReference type="EMBL" id="MBJ7600110.1"/>
    </source>
</evidence>
<organism evidence="3 4">
    <name type="scientific">Candidatus Nephthysia bennettiae</name>
    <dbReference type="NCBI Taxonomy" id="3127016"/>
    <lineage>
        <taxon>Bacteria</taxon>
        <taxon>Bacillati</taxon>
        <taxon>Candidatus Dormiibacterota</taxon>
        <taxon>Candidatus Dormibacteria</taxon>
        <taxon>Candidatus Dormibacterales</taxon>
        <taxon>Candidatus Dormibacteraceae</taxon>
        <taxon>Candidatus Nephthysia</taxon>
    </lineage>
</organism>
<dbReference type="RefSeq" id="WP_338203810.1">
    <property type="nucleotide sequence ID" value="NZ_JAEKNR010000188.1"/>
</dbReference>
<keyword evidence="2" id="KW-0812">Transmembrane</keyword>
<comment type="caution">
    <text evidence="3">The sequence shown here is derived from an EMBL/GenBank/DDBJ whole genome shotgun (WGS) entry which is preliminary data.</text>
</comment>
<dbReference type="AlphaFoldDB" id="A0A934N4C2"/>
<keyword evidence="2" id="KW-0472">Membrane</keyword>
<dbReference type="EMBL" id="JAEKNR010000188">
    <property type="protein sequence ID" value="MBJ7600110.1"/>
    <property type="molecule type" value="Genomic_DNA"/>
</dbReference>
<reference evidence="3" key="1">
    <citation type="submission" date="2020-10" db="EMBL/GenBank/DDBJ databases">
        <title>Ca. Dormibacterota MAGs.</title>
        <authorList>
            <person name="Montgomery K."/>
        </authorList>
    </citation>
    <scope>NUCLEOTIDE SEQUENCE [LARGE SCALE GENOMIC DNA]</scope>
    <source>
        <strain evidence="3">SC8812_S17_10</strain>
    </source>
</reference>
<feature type="transmembrane region" description="Helical" evidence="2">
    <location>
        <begin position="20"/>
        <end position="40"/>
    </location>
</feature>
<accession>A0A934N4C2</accession>
<feature type="region of interest" description="Disordered" evidence="1">
    <location>
        <begin position="162"/>
        <end position="191"/>
    </location>
</feature>
<proteinExistence type="predicted"/>
<name>A0A934N4C2_9BACT</name>
<protein>
    <recommendedName>
        <fullName evidence="5">DUF2244 domain-containing protein</fullName>
    </recommendedName>
</protein>
<dbReference type="Proteomes" id="UP000612893">
    <property type="component" value="Unassembled WGS sequence"/>
</dbReference>
<evidence type="ECO:0000313" key="4">
    <source>
        <dbReference type="Proteomes" id="UP000612893"/>
    </source>
</evidence>
<sequence>MRQRILYAEEIWKRQRLFPLFFITVGTVLTATVFITGSARFTGSSWIWPLYILSGVVYGAGLLYYRRRSQAEVTEAGLKISNLRSSHVIPYDSIRLVRVQPLSRHFEDSRKKFIRPINRGLLPRPALFIRLRADPGELAEVRRKLGGQLMADDMVALPVPDPDGMSWEVSSRLPERSGTNLGGQRRRKRSR</sequence>
<gene>
    <name evidence="3" type="ORF">JF922_18800</name>
</gene>
<feature type="transmembrane region" description="Helical" evidence="2">
    <location>
        <begin position="46"/>
        <end position="65"/>
    </location>
</feature>
<evidence type="ECO:0000256" key="1">
    <source>
        <dbReference type="SAM" id="MobiDB-lite"/>
    </source>
</evidence>
<keyword evidence="4" id="KW-1185">Reference proteome</keyword>
<keyword evidence="2" id="KW-1133">Transmembrane helix</keyword>